<protein>
    <submittedName>
        <fullName evidence="4">LPXTG cell wall anchor domain-containing protein</fullName>
    </submittedName>
</protein>
<evidence type="ECO:0000313" key="5">
    <source>
        <dbReference type="Proteomes" id="UP000264541"/>
    </source>
</evidence>
<dbReference type="Proteomes" id="UP000264541">
    <property type="component" value="Unassembled WGS sequence"/>
</dbReference>
<feature type="chain" id="PRO_5016737451" evidence="3">
    <location>
        <begin position="28"/>
        <end position="740"/>
    </location>
</feature>
<feature type="region of interest" description="Disordered" evidence="1">
    <location>
        <begin position="51"/>
        <end position="106"/>
    </location>
</feature>
<reference evidence="4 5" key="1">
    <citation type="submission" date="2018-08" db="EMBL/GenBank/DDBJ databases">
        <title>Bacillus chawlae sp. nov., Bacillus glennii sp. nov., and Bacillus saganii sp. nov. Isolated from the Vehicle Assembly Building at Kennedy Space Center where the Viking Spacecraft were Assembled.</title>
        <authorList>
            <person name="Seuylemezian A."/>
            <person name="Vaishampayan P."/>
        </authorList>
    </citation>
    <scope>NUCLEOTIDE SEQUENCE [LARGE SCALE GENOMIC DNA]</scope>
    <source>
        <strain evidence="4 5">V47-23a</strain>
    </source>
</reference>
<organism evidence="4 5">
    <name type="scientific">Peribacillus saganii</name>
    <dbReference type="NCBI Taxonomy" id="2303992"/>
    <lineage>
        <taxon>Bacteria</taxon>
        <taxon>Bacillati</taxon>
        <taxon>Bacillota</taxon>
        <taxon>Bacilli</taxon>
        <taxon>Bacillales</taxon>
        <taxon>Bacillaceae</taxon>
        <taxon>Peribacillus</taxon>
    </lineage>
</organism>
<name>A0A372LKS7_9BACI</name>
<keyword evidence="2" id="KW-0812">Transmembrane</keyword>
<keyword evidence="5" id="KW-1185">Reference proteome</keyword>
<dbReference type="AlphaFoldDB" id="A0A372LKS7"/>
<proteinExistence type="predicted"/>
<feature type="compositionally biased region" description="Polar residues" evidence="1">
    <location>
        <begin position="57"/>
        <end position="70"/>
    </location>
</feature>
<sequence>MIFLTNKLVVTLSIALLVSFSPLGVLAADEKGKEETKKGIEVISEKNLNTAKKREQTQLPPQTSKITVNQTSTTPPSSKPKSDVPRKVLKKAPDNASAGKTVSHTPKVTAKTTITSNAAASTNPKTGKVQTVDTGLTIDSSVTSFSDLQVSSMLKKVNGYVKLNGDISIGKKEMNPVYNFELSNDESETLEFLTVFIPFPKGYTISESSNFIITGSETDKVSCTLAEGNTGVNLVIPNLTSGEKLNFDVRYSLLKAETEEDENTQLKEKLKITSSAVFAWSGNMAEITPNITIKNDLEKAVKLITLKFSIPQSFKIKDATWADGVKYSIKREGNECILIINELPAGVSNLKLKIHGKLATDLKTLDMPLTLLAADEKIFENRMTVTVPELPDISDLKGKLKVTGGAVFTQNGKSAIITPALTINNSGQSFENVKLRLQIPESINIQELAWSKGLKYTIARESGNVCILTIPELPAGLSTLNLKIIGELKGGTKQMLLPLSLVGSEEQIMEQPMVLNVTHPQGSSNIDIKSKASFSWKEKLAVISPTLTIENTNSQPLKDVTITLAVPASLHVTELKRTAGIPFTVSKKSDASLNLKIPELPVGTSTLSLNVSGELKGNPKALAMPITLQYSEGQFTEEPLKFAVMDVTDVNNNYPGNQGPDNNNSTPAENSYGTHSGRTGSAAALGNSISPLTGHHSAVNGSSMLPRTGSIIDDNALLSIGVTLLGIGIFLYRRSQMIRK</sequence>
<evidence type="ECO:0000313" key="4">
    <source>
        <dbReference type="EMBL" id="RFU67345.1"/>
    </source>
</evidence>
<evidence type="ECO:0000256" key="3">
    <source>
        <dbReference type="SAM" id="SignalP"/>
    </source>
</evidence>
<feature type="region of interest" description="Disordered" evidence="1">
    <location>
        <begin position="651"/>
        <end position="687"/>
    </location>
</feature>
<keyword evidence="2" id="KW-0472">Membrane</keyword>
<keyword evidence="2" id="KW-1133">Transmembrane helix</keyword>
<comment type="caution">
    <text evidence="4">The sequence shown here is derived from an EMBL/GenBank/DDBJ whole genome shotgun (WGS) entry which is preliminary data.</text>
</comment>
<dbReference type="NCBIfam" id="TIGR01167">
    <property type="entry name" value="LPXTG_anchor"/>
    <property type="match status" value="1"/>
</dbReference>
<evidence type="ECO:0000256" key="2">
    <source>
        <dbReference type="SAM" id="Phobius"/>
    </source>
</evidence>
<dbReference type="EMBL" id="QVTE01000045">
    <property type="protein sequence ID" value="RFU67345.1"/>
    <property type="molecule type" value="Genomic_DNA"/>
</dbReference>
<keyword evidence="3" id="KW-0732">Signal</keyword>
<evidence type="ECO:0000256" key="1">
    <source>
        <dbReference type="SAM" id="MobiDB-lite"/>
    </source>
</evidence>
<gene>
    <name evidence="4" type="ORF">D0469_15765</name>
</gene>
<feature type="signal peptide" evidence="3">
    <location>
        <begin position="1"/>
        <end position="27"/>
    </location>
</feature>
<feature type="compositionally biased region" description="Polar residues" evidence="1">
    <location>
        <begin position="651"/>
        <end position="679"/>
    </location>
</feature>
<accession>A0A372LKS7</accession>
<feature type="transmembrane region" description="Helical" evidence="2">
    <location>
        <begin position="716"/>
        <end position="732"/>
    </location>
</feature>